<dbReference type="InterPro" id="IPR019734">
    <property type="entry name" value="TPR_rpt"/>
</dbReference>
<reference evidence="3 4" key="1">
    <citation type="journal article" date="2012" name="Genome Biol.">
        <title>The genome of the polar eukaryotic microalga coccomyxa subellipsoidea reveals traits of cold adaptation.</title>
        <authorList>
            <person name="Blanc G."/>
            <person name="Agarkova I."/>
            <person name="Grimwood J."/>
            <person name="Kuo A."/>
            <person name="Brueggeman A."/>
            <person name="Dunigan D."/>
            <person name="Gurnon J."/>
            <person name="Ladunga I."/>
            <person name="Lindquist E."/>
            <person name="Lucas S."/>
            <person name="Pangilinan J."/>
            <person name="Proschold T."/>
            <person name="Salamov A."/>
            <person name="Schmutz J."/>
            <person name="Weeks D."/>
            <person name="Yamada T."/>
            <person name="Claverie J.M."/>
            <person name="Grigoriev I."/>
            <person name="Van Etten J."/>
            <person name="Lomsadze A."/>
            <person name="Borodovsky M."/>
        </authorList>
    </citation>
    <scope>NUCLEOTIDE SEQUENCE [LARGE SCALE GENOMIC DNA]</scope>
    <source>
        <strain evidence="3 4">C-169</strain>
    </source>
</reference>
<dbReference type="Gene3D" id="1.25.40.10">
    <property type="entry name" value="Tetratricopeptide repeat domain"/>
    <property type="match status" value="1"/>
</dbReference>
<evidence type="ECO:0000256" key="1">
    <source>
        <dbReference type="PROSITE-ProRule" id="PRU00339"/>
    </source>
</evidence>
<feature type="repeat" description="TPR" evidence="1">
    <location>
        <begin position="110"/>
        <end position="143"/>
    </location>
</feature>
<dbReference type="InterPro" id="IPR011990">
    <property type="entry name" value="TPR-like_helical_dom_sf"/>
</dbReference>
<protein>
    <submittedName>
        <fullName evidence="3">TPR-like protein</fullName>
    </submittedName>
</protein>
<feature type="region of interest" description="Disordered" evidence="2">
    <location>
        <begin position="1"/>
        <end position="51"/>
    </location>
</feature>
<comment type="caution">
    <text evidence="3">The sequence shown here is derived from an EMBL/GenBank/DDBJ whole genome shotgun (WGS) entry which is preliminary data.</text>
</comment>
<dbReference type="RefSeq" id="XP_005646952.1">
    <property type="nucleotide sequence ID" value="XM_005646895.1"/>
</dbReference>
<proteinExistence type="predicted"/>
<dbReference type="KEGG" id="csl:COCSUDRAFT_53803"/>
<organism evidence="3 4">
    <name type="scientific">Coccomyxa subellipsoidea (strain C-169)</name>
    <name type="common">Green microalga</name>
    <dbReference type="NCBI Taxonomy" id="574566"/>
    <lineage>
        <taxon>Eukaryota</taxon>
        <taxon>Viridiplantae</taxon>
        <taxon>Chlorophyta</taxon>
        <taxon>core chlorophytes</taxon>
        <taxon>Trebouxiophyceae</taxon>
        <taxon>Trebouxiophyceae incertae sedis</taxon>
        <taxon>Coccomyxaceae</taxon>
        <taxon>Coccomyxa</taxon>
        <taxon>Coccomyxa subellipsoidea</taxon>
    </lineage>
</organism>
<sequence>MSSSIHFGLRKRQKIEVPPQAFSDPDEDSDLPESEQDVEAQVKQLQEEGSRYAEDGQYSAAIRTWDRAIAMRPSNAVLHELKAQVLLDAGQPWAAVQSALKATSLDETWPDGFLTLSRAQFNFGEPEEALISINEALRLQPDHPDALREITDIKAQVQRRIGQPVPLRAPTEEPGGALV</sequence>
<dbReference type="AlphaFoldDB" id="I0YVI9"/>
<evidence type="ECO:0000256" key="2">
    <source>
        <dbReference type="SAM" id="MobiDB-lite"/>
    </source>
</evidence>
<dbReference type="OrthoDB" id="2423701at2759"/>
<gene>
    <name evidence="3" type="ORF">COCSUDRAFT_53803</name>
</gene>
<dbReference type="SMART" id="SM00028">
    <property type="entry name" value="TPR"/>
    <property type="match status" value="3"/>
</dbReference>
<dbReference type="eggNOG" id="KOG0553">
    <property type="taxonomic scope" value="Eukaryota"/>
</dbReference>
<feature type="compositionally biased region" description="Acidic residues" evidence="2">
    <location>
        <begin position="24"/>
        <end position="38"/>
    </location>
</feature>
<dbReference type="Proteomes" id="UP000007264">
    <property type="component" value="Unassembled WGS sequence"/>
</dbReference>
<dbReference type="STRING" id="574566.I0YVI9"/>
<keyword evidence="4" id="KW-1185">Reference proteome</keyword>
<keyword evidence="1" id="KW-0802">TPR repeat</keyword>
<feature type="repeat" description="TPR" evidence="1">
    <location>
        <begin position="42"/>
        <end position="75"/>
    </location>
</feature>
<dbReference type="PANTHER" id="PTHR15544">
    <property type="entry name" value="OSMOSIS RESPONSIVE FACTOR"/>
    <property type="match status" value="1"/>
</dbReference>
<accession>I0YVI9</accession>
<evidence type="ECO:0000313" key="3">
    <source>
        <dbReference type="EMBL" id="EIE22408.1"/>
    </source>
</evidence>
<evidence type="ECO:0000313" key="4">
    <source>
        <dbReference type="Proteomes" id="UP000007264"/>
    </source>
</evidence>
<dbReference type="InterPro" id="IPR052658">
    <property type="entry name" value="TPR-containing"/>
</dbReference>
<dbReference type="EMBL" id="AGSI01000010">
    <property type="protein sequence ID" value="EIE22408.1"/>
    <property type="molecule type" value="Genomic_DNA"/>
</dbReference>
<name>I0YVI9_COCSC</name>
<dbReference type="Pfam" id="PF13432">
    <property type="entry name" value="TPR_16"/>
    <property type="match status" value="1"/>
</dbReference>
<dbReference type="GeneID" id="17040394"/>
<dbReference type="PANTHER" id="PTHR15544:SF0">
    <property type="entry name" value="TETRATRICOPEPTIDE REPEAT PROTEIN 33"/>
    <property type="match status" value="1"/>
</dbReference>
<dbReference type="SUPFAM" id="SSF48452">
    <property type="entry name" value="TPR-like"/>
    <property type="match status" value="1"/>
</dbReference>
<dbReference type="PROSITE" id="PS50005">
    <property type="entry name" value="TPR"/>
    <property type="match status" value="2"/>
</dbReference>